<evidence type="ECO:0000313" key="3">
    <source>
        <dbReference type="Proteomes" id="UP000199116"/>
    </source>
</evidence>
<reference evidence="3" key="1">
    <citation type="submission" date="2016-10" db="EMBL/GenBank/DDBJ databases">
        <authorList>
            <person name="Varghese N."/>
            <person name="Submissions S."/>
        </authorList>
    </citation>
    <scope>NUCLEOTIDE SEQUENCE [LARGE SCALE GENOMIC DNA]</scope>
    <source>
        <strain evidence="3">DSM 23515</strain>
    </source>
</reference>
<evidence type="ECO:0008006" key="4">
    <source>
        <dbReference type="Google" id="ProtNLM"/>
    </source>
</evidence>
<keyword evidence="3" id="KW-1185">Reference proteome</keyword>
<keyword evidence="1" id="KW-0732">Signal</keyword>
<dbReference type="Proteomes" id="UP000199116">
    <property type="component" value="Unassembled WGS sequence"/>
</dbReference>
<dbReference type="AlphaFoldDB" id="A0A1I2KMU9"/>
<protein>
    <recommendedName>
        <fullName evidence="4">PKD domain-containing protein</fullName>
    </recommendedName>
</protein>
<name>A0A1I2KMU9_9FLAO</name>
<evidence type="ECO:0000313" key="2">
    <source>
        <dbReference type="EMBL" id="SFF68304.1"/>
    </source>
</evidence>
<organism evidence="2 3">
    <name type="scientific">Salegentibacter agarivorans</name>
    <dbReference type="NCBI Taxonomy" id="345907"/>
    <lineage>
        <taxon>Bacteria</taxon>
        <taxon>Pseudomonadati</taxon>
        <taxon>Bacteroidota</taxon>
        <taxon>Flavobacteriia</taxon>
        <taxon>Flavobacteriales</taxon>
        <taxon>Flavobacteriaceae</taxon>
        <taxon>Salegentibacter</taxon>
    </lineage>
</organism>
<evidence type="ECO:0000256" key="1">
    <source>
        <dbReference type="SAM" id="SignalP"/>
    </source>
</evidence>
<dbReference type="Gene3D" id="2.60.120.260">
    <property type="entry name" value="Galactose-binding domain-like"/>
    <property type="match status" value="1"/>
</dbReference>
<accession>A0A1I2KMU9</accession>
<gene>
    <name evidence="2" type="ORF">SAMN04488033_10469</name>
</gene>
<sequence>MKTYQIIILLLIGTLTWSACDKEDLVNVDEPNHRVVYTSQMDFQNRIQVNDTMSFGDVSAGVISRTWTFPENGVNVIDMTTNSSTNAIVKALFTQPGEFEVDLHQVYKDNAYVDNILKGKELDTTIVVKVLDSIKISVQANYLNEDGSLGAALTLEDMAENELEASKSVRYSLSTIGEPEDIAWSFEGGDPSNIENETEVDVKYRRMGTYNFQVVASRERPFGADTLSFTDFIKVIPSSDPVTLDAVIEEDGAIALHYSREMDPTSLRSGDFSVQIENSETILNPLVANVSIDQNQGNVVLLELENEAIYNDDTVTVSYTPGILSTLDGVAADAFEGEKVVFSGENVLSPTAYDYSFENSTASNWPYLGWGAPWDMYDFSISETQSQLGTKSGLVELRPYGGMIIGHRDDNGNNITFPIEADKTYEIGVWIYIEEMGTIDESVELPSLRFFWNPNTNWAVQGPSFDNSWPVGEWVYASTLAEFTAGGEYRFMIRGANTKQTEGIKFYMDNISVTEARIRP</sequence>
<dbReference type="RefSeq" id="WP_093303153.1">
    <property type="nucleotide sequence ID" value="NZ_FOOH01000004.1"/>
</dbReference>
<feature type="signal peptide" evidence="1">
    <location>
        <begin position="1"/>
        <end position="19"/>
    </location>
</feature>
<feature type="chain" id="PRO_5011698774" description="PKD domain-containing protein" evidence="1">
    <location>
        <begin position="20"/>
        <end position="520"/>
    </location>
</feature>
<proteinExistence type="predicted"/>
<dbReference type="EMBL" id="FOOH01000004">
    <property type="protein sequence ID" value="SFF68304.1"/>
    <property type="molecule type" value="Genomic_DNA"/>
</dbReference>
<dbReference type="PROSITE" id="PS51257">
    <property type="entry name" value="PROKAR_LIPOPROTEIN"/>
    <property type="match status" value="1"/>
</dbReference>